<evidence type="ECO:0000313" key="3">
    <source>
        <dbReference type="Proteomes" id="UP000053617"/>
    </source>
</evidence>
<dbReference type="Proteomes" id="UP000053617">
    <property type="component" value="Unassembled WGS sequence"/>
</dbReference>
<protein>
    <submittedName>
        <fullName evidence="2">Uncharacterized protein</fullName>
    </submittedName>
</protein>
<feature type="compositionally biased region" description="Low complexity" evidence="1">
    <location>
        <begin position="79"/>
        <end position="89"/>
    </location>
</feature>
<dbReference type="EMBL" id="KN847485">
    <property type="protein sequence ID" value="KIW99706.1"/>
    <property type="molecule type" value="Genomic_DNA"/>
</dbReference>
<evidence type="ECO:0000256" key="1">
    <source>
        <dbReference type="SAM" id="MobiDB-lite"/>
    </source>
</evidence>
<name>A0A0D2FC71_9EURO</name>
<gene>
    <name evidence="2" type="ORF">Z518_11119</name>
</gene>
<feature type="compositionally biased region" description="Polar residues" evidence="1">
    <location>
        <begin position="203"/>
        <end position="219"/>
    </location>
</feature>
<dbReference type="VEuPathDB" id="FungiDB:Z518_11119"/>
<feature type="region of interest" description="Disordered" evidence="1">
    <location>
        <begin position="1"/>
        <end position="21"/>
    </location>
</feature>
<keyword evidence="3" id="KW-1185">Reference proteome</keyword>
<feature type="region of interest" description="Disordered" evidence="1">
    <location>
        <begin position="49"/>
        <end position="106"/>
    </location>
</feature>
<feature type="region of interest" description="Disordered" evidence="1">
    <location>
        <begin position="190"/>
        <end position="223"/>
    </location>
</feature>
<proteinExistence type="predicted"/>
<dbReference type="RefSeq" id="XP_013266843.1">
    <property type="nucleotide sequence ID" value="XM_013411389.1"/>
</dbReference>
<evidence type="ECO:0000313" key="2">
    <source>
        <dbReference type="EMBL" id="KIW99706.1"/>
    </source>
</evidence>
<dbReference type="AlphaFoldDB" id="A0A0D2FC71"/>
<dbReference type="HOGENOM" id="CLU_1099001_0_0_1"/>
<dbReference type="GeneID" id="25299190"/>
<reference evidence="2 3" key="1">
    <citation type="submission" date="2015-01" db="EMBL/GenBank/DDBJ databases">
        <title>The Genome Sequence of Rhinocladiella mackenzie CBS 650.93.</title>
        <authorList>
            <consortium name="The Broad Institute Genomics Platform"/>
            <person name="Cuomo C."/>
            <person name="de Hoog S."/>
            <person name="Gorbushina A."/>
            <person name="Stielow B."/>
            <person name="Teixiera M."/>
            <person name="Abouelleil A."/>
            <person name="Chapman S.B."/>
            <person name="Priest M."/>
            <person name="Young S.K."/>
            <person name="Wortman J."/>
            <person name="Nusbaum C."/>
            <person name="Birren B."/>
        </authorList>
    </citation>
    <scope>NUCLEOTIDE SEQUENCE [LARGE SCALE GENOMIC DNA]</scope>
    <source>
        <strain evidence="2 3">CBS 650.93</strain>
    </source>
</reference>
<sequence length="253" mass="28268">MSETLCGEDSPPPIAESRSSPLVIEIPDLCANSIYDIDDLIDDEGERIRFSSSYDDERDRATKKRPALFDDSGEAVNESSYASSSASSARTGDGIAERPTLNGAPPCFMESANSIEIPETLSAIEPSHHSTSPLVLRVMGKWLDPEPHRYLVLCWIVPEEDEESNSELNRCLHEYDKKILRDFIQEECSSLSRSRKRSPPEDGQSSNQHPKTHTMASVSKNHRYPSRQVEENLFLDADVRLADLQTGDGNRCL</sequence>
<organism evidence="2 3">
    <name type="scientific">Rhinocladiella mackenziei CBS 650.93</name>
    <dbReference type="NCBI Taxonomy" id="1442369"/>
    <lineage>
        <taxon>Eukaryota</taxon>
        <taxon>Fungi</taxon>
        <taxon>Dikarya</taxon>
        <taxon>Ascomycota</taxon>
        <taxon>Pezizomycotina</taxon>
        <taxon>Eurotiomycetes</taxon>
        <taxon>Chaetothyriomycetidae</taxon>
        <taxon>Chaetothyriales</taxon>
        <taxon>Herpotrichiellaceae</taxon>
        <taxon>Rhinocladiella</taxon>
    </lineage>
</organism>
<accession>A0A0D2FC71</accession>